<dbReference type="PANTHER" id="PTHR43716">
    <property type="entry name" value="D-2-HYDROXYGLUTARATE DEHYDROGENASE, MITOCHONDRIAL"/>
    <property type="match status" value="1"/>
</dbReference>
<dbReference type="Pfam" id="PF01565">
    <property type="entry name" value="FAD_binding_4"/>
    <property type="match status" value="1"/>
</dbReference>
<dbReference type="InterPro" id="IPR016171">
    <property type="entry name" value="Vanillyl_alc_oxidase_C-sub2"/>
</dbReference>
<dbReference type="InterPro" id="IPR016164">
    <property type="entry name" value="FAD-linked_Oxase-like_C"/>
</dbReference>
<evidence type="ECO:0000313" key="6">
    <source>
        <dbReference type="Proteomes" id="UP001597263"/>
    </source>
</evidence>
<dbReference type="EMBL" id="JBHTMA010000040">
    <property type="protein sequence ID" value="MFD1228848.1"/>
    <property type="molecule type" value="Genomic_DNA"/>
</dbReference>
<dbReference type="InterPro" id="IPR051264">
    <property type="entry name" value="FAD-oxidored/transferase_4"/>
</dbReference>
<protein>
    <submittedName>
        <fullName evidence="5">FAD-binding oxidoreductase</fullName>
    </submittedName>
</protein>
<keyword evidence="6" id="KW-1185">Reference proteome</keyword>
<evidence type="ECO:0000256" key="2">
    <source>
        <dbReference type="ARBA" id="ARBA00022630"/>
    </source>
</evidence>
<comment type="caution">
    <text evidence="5">The sequence shown here is derived from an EMBL/GenBank/DDBJ whole genome shotgun (WGS) entry which is preliminary data.</text>
</comment>
<dbReference type="InterPro" id="IPR016167">
    <property type="entry name" value="FAD-bd_PCMH_sub1"/>
</dbReference>
<dbReference type="SUPFAM" id="SSF55103">
    <property type="entry name" value="FAD-linked oxidases, C-terminal domain"/>
    <property type="match status" value="1"/>
</dbReference>
<proteinExistence type="inferred from homology"/>
<sequence>MSDDLIARFTAIVGERNALHDPVDQISYLSEPRDLFHGRAALVLRPATVEEVSAIMKLAYETATPVVPQGGNTGLVGAQQPDTSGRAVILSLSRLNQIRNIDTTGNLVTVEAGVILQNLQDAVQDAGRLFPLSLGAEGSCQIGGNLSSNAGGTAVLAYGNMRELCLGLEVVLPDGQVLNDLRRVKKDNTGYDLRDLFIGAEGTLGVITAAVLKIHPQPKGKAVAYVGLQSVQDVVQLFRLATDQAGQALTGFELMPRIGMEFILRHIAEARDPLEKTYPWYVLAEISSARSEADALEMLEAILSEGFESGMVQDAAIAQNGAQADLFWKMREEMSPAQKPEGGSIKHDISVPVASIPAFIAEAAVAVEEMIPSARVVCFGHIGDGNLHYNVSQPVGADKQAFLGRWHELNHRIHTIVMRYNGSISAEHGIGALKREELRAFKQPLALELMRRIKQAFDPKNIMNPDKLL</sequence>
<evidence type="ECO:0000256" key="1">
    <source>
        <dbReference type="ARBA" id="ARBA00008000"/>
    </source>
</evidence>
<dbReference type="PROSITE" id="PS51387">
    <property type="entry name" value="FAD_PCMH"/>
    <property type="match status" value="1"/>
</dbReference>
<dbReference type="Gene3D" id="3.30.465.10">
    <property type="match status" value="1"/>
</dbReference>
<dbReference type="PANTHER" id="PTHR43716:SF2">
    <property type="entry name" value="BLL6224 PROTEIN"/>
    <property type="match status" value="1"/>
</dbReference>
<feature type="domain" description="FAD-binding PCMH-type" evidence="4">
    <location>
        <begin position="36"/>
        <end position="217"/>
    </location>
</feature>
<dbReference type="Gene3D" id="3.30.70.2740">
    <property type="match status" value="1"/>
</dbReference>
<organism evidence="5 6">
    <name type="scientific">Pseudochrobactrum kiredjianiae</name>
    <dbReference type="NCBI Taxonomy" id="386305"/>
    <lineage>
        <taxon>Bacteria</taxon>
        <taxon>Pseudomonadati</taxon>
        <taxon>Pseudomonadota</taxon>
        <taxon>Alphaproteobacteria</taxon>
        <taxon>Hyphomicrobiales</taxon>
        <taxon>Brucellaceae</taxon>
        <taxon>Pseudochrobactrum</taxon>
    </lineage>
</organism>
<keyword evidence="2" id="KW-0285">Flavoprotein</keyword>
<dbReference type="Gene3D" id="3.30.43.10">
    <property type="entry name" value="Uridine Diphospho-n-acetylenolpyruvylglucosamine Reductase, domain 2"/>
    <property type="match status" value="1"/>
</dbReference>
<dbReference type="InterPro" id="IPR016166">
    <property type="entry name" value="FAD-bd_PCMH"/>
</dbReference>
<reference evidence="6" key="1">
    <citation type="journal article" date="2019" name="Int. J. Syst. Evol. Microbiol.">
        <title>The Global Catalogue of Microorganisms (GCM) 10K type strain sequencing project: providing services to taxonomists for standard genome sequencing and annotation.</title>
        <authorList>
            <consortium name="The Broad Institute Genomics Platform"/>
            <consortium name="The Broad Institute Genome Sequencing Center for Infectious Disease"/>
            <person name="Wu L."/>
            <person name="Ma J."/>
        </authorList>
    </citation>
    <scope>NUCLEOTIDE SEQUENCE [LARGE SCALE GENOMIC DNA]</scope>
    <source>
        <strain evidence="6">CCUG 49584</strain>
    </source>
</reference>
<evidence type="ECO:0000256" key="3">
    <source>
        <dbReference type="ARBA" id="ARBA00022827"/>
    </source>
</evidence>
<gene>
    <name evidence="5" type="ORF">ACFQ35_17030</name>
</gene>
<dbReference type="InterPro" id="IPR006094">
    <property type="entry name" value="Oxid_FAD_bind_N"/>
</dbReference>
<dbReference type="Proteomes" id="UP001597263">
    <property type="component" value="Unassembled WGS sequence"/>
</dbReference>
<keyword evidence="3" id="KW-0274">FAD</keyword>
<dbReference type="SUPFAM" id="SSF56176">
    <property type="entry name" value="FAD-binding/transporter-associated domain-like"/>
    <property type="match status" value="1"/>
</dbReference>
<dbReference type="Gene3D" id="3.30.70.2190">
    <property type="match status" value="1"/>
</dbReference>
<dbReference type="RefSeq" id="WP_374806460.1">
    <property type="nucleotide sequence ID" value="NZ_JAUCBM010000001.1"/>
</dbReference>
<dbReference type="Gene3D" id="1.10.45.10">
    <property type="entry name" value="Vanillyl-alcohol Oxidase, Chain A, domain 4"/>
    <property type="match status" value="1"/>
</dbReference>
<name>A0ABW3V6T5_9HYPH</name>
<dbReference type="InterPro" id="IPR036318">
    <property type="entry name" value="FAD-bd_PCMH-like_sf"/>
</dbReference>
<dbReference type="InterPro" id="IPR004113">
    <property type="entry name" value="FAD-bd_oxidored_4_C"/>
</dbReference>
<comment type="similarity">
    <text evidence="1">Belongs to the FAD-binding oxidoreductase/transferase type 4 family.</text>
</comment>
<accession>A0ABW3V6T5</accession>
<dbReference type="Pfam" id="PF02913">
    <property type="entry name" value="FAD-oxidase_C"/>
    <property type="match status" value="1"/>
</dbReference>
<evidence type="ECO:0000313" key="5">
    <source>
        <dbReference type="EMBL" id="MFD1228848.1"/>
    </source>
</evidence>
<evidence type="ECO:0000259" key="4">
    <source>
        <dbReference type="PROSITE" id="PS51387"/>
    </source>
</evidence>
<dbReference type="InterPro" id="IPR016169">
    <property type="entry name" value="FAD-bd_PCMH_sub2"/>
</dbReference>